<dbReference type="PANTHER" id="PTHR30329:SF21">
    <property type="entry name" value="LIPOPROTEIN YIAD-RELATED"/>
    <property type="match status" value="1"/>
</dbReference>
<evidence type="ECO:0000256" key="2">
    <source>
        <dbReference type="ARBA" id="ARBA00022729"/>
    </source>
</evidence>
<dbReference type="InterPro" id="IPR050330">
    <property type="entry name" value="Bact_OuterMem_StrucFunc"/>
</dbReference>
<evidence type="ECO:0000313" key="11">
    <source>
        <dbReference type="EMBL" id="TWJ33605.1"/>
    </source>
</evidence>
<dbReference type="SUPFAM" id="SSF103088">
    <property type="entry name" value="OmpA-like"/>
    <property type="match status" value="1"/>
</dbReference>
<keyword evidence="12" id="KW-1185">Reference proteome</keyword>
<feature type="compositionally biased region" description="Basic and acidic residues" evidence="9">
    <location>
        <begin position="185"/>
        <end position="195"/>
    </location>
</feature>
<evidence type="ECO:0000256" key="8">
    <source>
        <dbReference type="HAMAP-Rule" id="MF_02204"/>
    </source>
</evidence>
<evidence type="ECO:0000256" key="1">
    <source>
        <dbReference type="ARBA" id="ARBA00022618"/>
    </source>
</evidence>
<dbReference type="InterPro" id="IPR006665">
    <property type="entry name" value="OmpA-like"/>
</dbReference>
<dbReference type="GO" id="GO:0009279">
    <property type="term" value="C:cell outer membrane"/>
    <property type="evidence" value="ECO:0007669"/>
    <property type="project" value="UniProtKB-SubCell"/>
</dbReference>
<dbReference type="CDD" id="cd07185">
    <property type="entry name" value="OmpA_C-like"/>
    <property type="match status" value="1"/>
</dbReference>
<comment type="similarity">
    <text evidence="8">Belongs to the Pal lipoprotein family.</text>
</comment>
<keyword evidence="5 8" id="KW-0998">Cell outer membrane</keyword>
<evidence type="ECO:0000256" key="3">
    <source>
        <dbReference type="ARBA" id="ARBA00023136"/>
    </source>
</evidence>
<dbReference type="AlphaFoldDB" id="A0A562WSN3"/>
<evidence type="ECO:0000256" key="4">
    <source>
        <dbReference type="ARBA" id="ARBA00023139"/>
    </source>
</evidence>
<evidence type="ECO:0000256" key="5">
    <source>
        <dbReference type="ARBA" id="ARBA00023237"/>
    </source>
</evidence>
<evidence type="ECO:0000313" key="12">
    <source>
        <dbReference type="Proteomes" id="UP000319449"/>
    </source>
</evidence>
<name>A0A562WSN3_9BACT</name>
<dbReference type="InterPro" id="IPR039001">
    <property type="entry name" value="Pal"/>
</dbReference>
<keyword evidence="7" id="KW-0131">Cell cycle</keyword>
<evidence type="ECO:0000256" key="9">
    <source>
        <dbReference type="SAM" id="MobiDB-lite"/>
    </source>
</evidence>
<keyword evidence="3 8" id="KW-0472">Membrane</keyword>
<evidence type="ECO:0000256" key="7">
    <source>
        <dbReference type="ARBA" id="ARBA00023306"/>
    </source>
</evidence>
<sequence length="195" mass="21462">MKRRVIGMIVSFCGVALVVSGCAKQEIVKKDESLAPKTLLPAATDKGVAKTDKLGTQLVKQEPKQAPSQATLSQKPDQGIEQLKSALEKVYFDFDSAKLSQKARQALVKDAAVIKQHLKGRIRIEGNCDERGSDEYNLALGEKRAKEAMEYLVTMGIPTDRLSVISYGKEKPANPGHNENAWAQNRRDEFVPVNP</sequence>
<dbReference type="HAMAP" id="MF_02204">
    <property type="entry name" value="Pal"/>
    <property type="match status" value="1"/>
</dbReference>
<accession>A0A562WSN3</accession>
<comment type="subcellular location">
    <subcellularLocation>
        <location evidence="8">Cell outer membrane</location>
        <topology evidence="8">Lipid-anchor</topology>
    </subcellularLocation>
</comment>
<reference evidence="11 12" key="1">
    <citation type="submission" date="2019-07" db="EMBL/GenBank/DDBJ databases">
        <title>Genomic Encyclopedia of Archaeal and Bacterial Type Strains, Phase II (KMG-II): from individual species to whole genera.</title>
        <authorList>
            <person name="Goeker M."/>
        </authorList>
    </citation>
    <scope>NUCLEOTIDE SEQUENCE [LARGE SCALE GENOMIC DNA]</scope>
    <source>
        <strain evidence="11 12">ATCC BAA-1139</strain>
    </source>
</reference>
<dbReference type="PRINTS" id="PR01021">
    <property type="entry name" value="OMPADOMAIN"/>
</dbReference>
<dbReference type="RefSeq" id="WP_145017316.1">
    <property type="nucleotide sequence ID" value="NZ_VLLN01000001.1"/>
</dbReference>
<dbReference type="PANTHER" id="PTHR30329">
    <property type="entry name" value="STATOR ELEMENT OF FLAGELLAR MOTOR COMPLEX"/>
    <property type="match status" value="1"/>
</dbReference>
<proteinExistence type="inferred from homology"/>
<dbReference type="GO" id="GO:0051301">
    <property type="term" value="P:cell division"/>
    <property type="evidence" value="ECO:0007669"/>
    <property type="project" value="UniProtKB-KW"/>
</dbReference>
<dbReference type="Pfam" id="PF00691">
    <property type="entry name" value="OmpA"/>
    <property type="match status" value="1"/>
</dbReference>
<dbReference type="OrthoDB" id="9809164at2"/>
<dbReference type="Gene3D" id="3.30.1330.60">
    <property type="entry name" value="OmpA-like domain"/>
    <property type="match status" value="1"/>
</dbReference>
<keyword evidence="1" id="KW-0132">Cell division</keyword>
<feature type="region of interest" description="Disordered" evidence="9">
    <location>
        <begin position="168"/>
        <end position="195"/>
    </location>
</feature>
<dbReference type="InterPro" id="IPR036737">
    <property type="entry name" value="OmpA-like_sf"/>
</dbReference>
<comment type="caution">
    <text evidence="11">The sequence shown here is derived from an EMBL/GenBank/DDBJ whole genome shotgun (WGS) entry which is preliminary data.</text>
</comment>
<evidence type="ECO:0000259" key="10">
    <source>
        <dbReference type="PROSITE" id="PS51123"/>
    </source>
</evidence>
<keyword evidence="2 8" id="KW-0732">Signal</keyword>
<dbReference type="EMBL" id="VLLN01000001">
    <property type="protein sequence ID" value="TWJ33605.1"/>
    <property type="molecule type" value="Genomic_DNA"/>
</dbReference>
<dbReference type="InterPro" id="IPR014169">
    <property type="entry name" value="Pal_lipo_C"/>
</dbReference>
<organism evidence="11 12">
    <name type="scientific">Geobacter argillaceus</name>
    <dbReference type="NCBI Taxonomy" id="345631"/>
    <lineage>
        <taxon>Bacteria</taxon>
        <taxon>Pseudomonadati</taxon>
        <taxon>Thermodesulfobacteriota</taxon>
        <taxon>Desulfuromonadia</taxon>
        <taxon>Geobacterales</taxon>
        <taxon>Geobacteraceae</taxon>
        <taxon>Geobacter</taxon>
    </lineage>
</organism>
<feature type="domain" description="OmpA-like" evidence="10">
    <location>
        <begin position="79"/>
        <end position="195"/>
    </location>
</feature>
<keyword evidence="6 8" id="KW-0449">Lipoprotein</keyword>
<dbReference type="NCBIfam" id="TIGR02802">
    <property type="entry name" value="Pal_lipo"/>
    <property type="match status" value="1"/>
</dbReference>
<dbReference type="InterPro" id="IPR006664">
    <property type="entry name" value="OMP_bac"/>
</dbReference>
<protein>
    <recommendedName>
        <fullName evidence="8">Peptidoglycan-associated lipoprotein</fullName>
        <shortName evidence="8">PAL</shortName>
    </recommendedName>
</protein>
<gene>
    <name evidence="8" type="primary">pal</name>
    <name evidence="11" type="ORF">JN12_00283</name>
</gene>
<evidence type="ECO:0000256" key="6">
    <source>
        <dbReference type="ARBA" id="ARBA00023288"/>
    </source>
</evidence>
<keyword evidence="4 8" id="KW-0564">Palmitate</keyword>
<dbReference type="Proteomes" id="UP000319449">
    <property type="component" value="Unassembled WGS sequence"/>
</dbReference>
<dbReference type="PROSITE" id="PS51123">
    <property type="entry name" value="OMPA_2"/>
    <property type="match status" value="1"/>
</dbReference>
<dbReference type="PROSITE" id="PS51257">
    <property type="entry name" value="PROKAR_LIPOPROTEIN"/>
    <property type="match status" value="1"/>
</dbReference>